<organism evidence="3 4">
    <name type="scientific">Hypholoma sublateritium (strain FD-334 SS-4)</name>
    <dbReference type="NCBI Taxonomy" id="945553"/>
    <lineage>
        <taxon>Eukaryota</taxon>
        <taxon>Fungi</taxon>
        <taxon>Dikarya</taxon>
        <taxon>Basidiomycota</taxon>
        <taxon>Agaricomycotina</taxon>
        <taxon>Agaricomycetes</taxon>
        <taxon>Agaricomycetidae</taxon>
        <taxon>Agaricales</taxon>
        <taxon>Agaricineae</taxon>
        <taxon>Strophariaceae</taxon>
        <taxon>Hypholoma</taxon>
    </lineage>
</organism>
<evidence type="ECO:0000256" key="2">
    <source>
        <dbReference type="SAM" id="Phobius"/>
    </source>
</evidence>
<keyword evidence="2" id="KW-1133">Transmembrane helix</keyword>
<dbReference type="Proteomes" id="UP000054270">
    <property type="component" value="Unassembled WGS sequence"/>
</dbReference>
<sequence length="585" mass="64901">MPRARPLTNINSSAIPQAGHPFSAHQLTPRTPHSGSRTSRLEQGFSKVPLSESNDADYDDHGTLQSAPLLASSSTARFSVRSARERESTTAKNFGKRTFVYPTEFVSKALDRLPLAFGIFMGGVLLILIVLSLTRPEALHKYIGAKAPATSSTTVPSTTADSASATASILPGHSIHTQIDAHILSYQNYTKFPLTGLEYRQECAKIFNGYMAHGDYWDKSMMAPSDVLHADDKAVCSSTVVYMLDGTAGLTADLALMAQAAALARERNRTFLVDDTHWNRGKWIDHFVDVRLLQPGPEPGCKAPPPQELVACPRTARYVVTARTAKYHFGHAFSNHYENAYGRNLNRLKPIFDTAFESFETAILPNAKSKELIQLAREELSKFLKEDSMDSLYVGTHIRRGDSKSMSYSYADRKVPLEEYLEAIKATWTRLHTGESSHSLPATYLATDSPNARREFYQAYKGRIFSLYDSKNPALRAHASPQEYRQSRFDSLDLQARISATRGMVVDLALVSGIWASQSDLKPDATVCALSSTVCRLVPIGLGWDRAFGHVGSDFGELDKKNKHWIEVDQKSSVVPVWRAFLLFN</sequence>
<keyword evidence="4" id="KW-1185">Reference proteome</keyword>
<gene>
    <name evidence="3" type="ORF">HYPSUDRAFT_62208</name>
</gene>
<evidence type="ECO:0000313" key="3">
    <source>
        <dbReference type="EMBL" id="KJA28566.1"/>
    </source>
</evidence>
<proteinExistence type="predicted"/>
<dbReference type="AlphaFoldDB" id="A0A0D2PJG9"/>
<dbReference type="Gene3D" id="3.40.50.11350">
    <property type="match status" value="1"/>
</dbReference>
<reference evidence="4" key="1">
    <citation type="submission" date="2014-04" db="EMBL/GenBank/DDBJ databases">
        <title>Evolutionary Origins and Diversification of the Mycorrhizal Mutualists.</title>
        <authorList>
            <consortium name="DOE Joint Genome Institute"/>
            <consortium name="Mycorrhizal Genomics Consortium"/>
            <person name="Kohler A."/>
            <person name="Kuo A."/>
            <person name="Nagy L.G."/>
            <person name="Floudas D."/>
            <person name="Copeland A."/>
            <person name="Barry K.W."/>
            <person name="Cichocki N."/>
            <person name="Veneault-Fourrey C."/>
            <person name="LaButti K."/>
            <person name="Lindquist E.A."/>
            <person name="Lipzen A."/>
            <person name="Lundell T."/>
            <person name="Morin E."/>
            <person name="Murat C."/>
            <person name="Riley R."/>
            <person name="Ohm R."/>
            <person name="Sun H."/>
            <person name="Tunlid A."/>
            <person name="Henrissat B."/>
            <person name="Grigoriev I.V."/>
            <person name="Hibbett D.S."/>
            <person name="Martin F."/>
        </authorList>
    </citation>
    <scope>NUCLEOTIDE SEQUENCE [LARGE SCALE GENOMIC DNA]</scope>
    <source>
        <strain evidence="4">FD-334 SS-4</strain>
    </source>
</reference>
<accession>A0A0D2PJG9</accession>
<feature type="compositionally biased region" description="Polar residues" evidence="1">
    <location>
        <begin position="25"/>
        <end position="38"/>
    </location>
</feature>
<dbReference type="OMA" id="IDDTYWN"/>
<dbReference type="GO" id="GO:0006487">
    <property type="term" value="P:protein N-linked glycosylation"/>
    <property type="evidence" value="ECO:0007669"/>
    <property type="project" value="TreeGrafter"/>
</dbReference>
<evidence type="ECO:0000256" key="1">
    <source>
        <dbReference type="SAM" id="MobiDB-lite"/>
    </source>
</evidence>
<keyword evidence="2" id="KW-0472">Membrane</keyword>
<name>A0A0D2PJG9_HYPSF</name>
<protein>
    <submittedName>
        <fullName evidence="3">Uncharacterized protein</fullName>
    </submittedName>
</protein>
<dbReference type="EMBL" id="KN817521">
    <property type="protein sequence ID" value="KJA28566.1"/>
    <property type="molecule type" value="Genomic_DNA"/>
</dbReference>
<feature type="region of interest" description="Disordered" evidence="1">
    <location>
        <begin position="1"/>
        <end position="42"/>
    </location>
</feature>
<keyword evidence="2" id="KW-0812">Transmembrane</keyword>
<dbReference type="PANTHER" id="PTHR13132:SF29">
    <property type="entry name" value="ALPHA-(1,6)-FUCOSYLTRANSFERASE"/>
    <property type="match status" value="1"/>
</dbReference>
<dbReference type="GO" id="GO:0046921">
    <property type="term" value="F:alpha-(1-&gt;6)-fucosyltransferase activity"/>
    <property type="evidence" value="ECO:0007669"/>
    <property type="project" value="TreeGrafter"/>
</dbReference>
<dbReference type="OrthoDB" id="2392789at2759"/>
<dbReference type="PANTHER" id="PTHR13132">
    <property type="entry name" value="ALPHA- 1,6 -FUCOSYLTRANSFERASE"/>
    <property type="match status" value="1"/>
</dbReference>
<feature type="transmembrane region" description="Helical" evidence="2">
    <location>
        <begin position="113"/>
        <end position="133"/>
    </location>
</feature>
<evidence type="ECO:0000313" key="4">
    <source>
        <dbReference type="Proteomes" id="UP000054270"/>
    </source>
</evidence>